<dbReference type="PANTHER" id="PTHR33336:SF15">
    <property type="entry name" value="ABM DOMAIN-CONTAINING PROTEIN"/>
    <property type="match status" value="1"/>
</dbReference>
<protein>
    <submittedName>
        <fullName evidence="2">Quinol monooxygenase YgiN</fullName>
    </submittedName>
</protein>
<keyword evidence="3" id="KW-1185">Reference proteome</keyword>
<evidence type="ECO:0000259" key="1">
    <source>
        <dbReference type="PROSITE" id="PS51725"/>
    </source>
</evidence>
<evidence type="ECO:0000313" key="2">
    <source>
        <dbReference type="EMBL" id="SDC10631.1"/>
    </source>
</evidence>
<dbReference type="Proteomes" id="UP000199628">
    <property type="component" value="Unassembled WGS sequence"/>
</dbReference>
<dbReference type="InterPro" id="IPR011008">
    <property type="entry name" value="Dimeric_a/b-barrel"/>
</dbReference>
<dbReference type="PANTHER" id="PTHR33336">
    <property type="entry name" value="QUINOL MONOOXYGENASE YGIN-RELATED"/>
    <property type="match status" value="1"/>
</dbReference>
<keyword evidence="2" id="KW-0560">Oxidoreductase</keyword>
<dbReference type="InterPro" id="IPR050744">
    <property type="entry name" value="AI-2_Isomerase_LsrG"/>
</dbReference>
<dbReference type="PROSITE" id="PS51725">
    <property type="entry name" value="ABM"/>
    <property type="match status" value="1"/>
</dbReference>
<accession>A0A1G6IW43</accession>
<dbReference type="OrthoDB" id="287932at2"/>
<dbReference type="AlphaFoldDB" id="A0A1G6IW43"/>
<dbReference type="STRING" id="639004.SAMN04488239_101216"/>
<reference evidence="3" key="1">
    <citation type="submission" date="2016-10" db="EMBL/GenBank/DDBJ databases">
        <authorList>
            <person name="Varghese N."/>
            <person name="Submissions S."/>
        </authorList>
    </citation>
    <scope>NUCLEOTIDE SEQUENCE [LARGE SCALE GENOMIC DNA]</scope>
    <source>
        <strain evidence="3">CGMCC 1.9108</strain>
    </source>
</reference>
<dbReference type="RefSeq" id="WP_093026853.1">
    <property type="nucleotide sequence ID" value="NZ_FMZV01000001.1"/>
</dbReference>
<dbReference type="Gene3D" id="3.30.70.100">
    <property type="match status" value="1"/>
</dbReference>
<dbReference type="InterPro" id="IPR007138">
    <property type="entry name" value="ABM_dom"/>
</dbReference>
<dbReference type="EMBL" id="FMZV01000001">
    <property type="protein sequence ID" value="SDC10631.1"/>
    <property type="molecule type" value="Genomic_DNA"/>
</dbReference>
<dbReference type="SUPFAM" id="SSF54909">
    <property type="entry name" value="Dimeric alpha+beta barrel"/>
    <property type="match status" value="1"/>
</dbReference>
<dbReference type="GO" id="GO:0004497">
    <property type="term" value="F:monooxygenase activity"/>
    <property type="evidence" value="ECO:0007669"/>
    <property type="project" value="UniProtKB-KW"/>
</dbReference>
<proteinExistence type="predicted"/>
<gene>
    <name evidence="2" type="ORF">SAMN04488239_101216</name>
</gene>
<sequence>MLIVTGVIEIAEDGVETARAAAAEMVAETLKEPGCIVYEFSQVLGQETRFRVYEEWQDLTALEAHFATPHMARFRAALARAGVVSRDVYRREGGEKVSL</sequence>
<evidence type="ECO:0000313" key="3">
    <source>
        <dbReference type="Proteomes" id="UP000199628"/>
    </source>
</evidence>
<organism evidence="2 3">
    <name type="scientific">Ruegeria marina</name>
    <dbReference type="NCBI Taxonomy" id="639004"/>
    <lineage>
        <taxon>Bacteria</taxon>
        <taxon>Pseudomonadati</taxon>
        <taxon>Pseudomonadota</taxon>
        <taxon>Alphaproteobacteria</taxon>
        <taxon>Rhodobacterales</taxon>
        <taxon>Roseobacteraceae</taxon>
        <taxon>Ruegeria</taxon>
    </lineage>
</organism>
<feature type="domain" description="ABM" evidence="1">
    <location>
        <begin position="2"/>
        <end position="98"/>
    </location>
</feature>
<name>A0A1G6IW43_9RHOB</name>
<dbReference type="Pfam" id="PF03992">
    <property type="entry name" value="ABM"/>
    <property type="match status" value="1"/>
</dbReference>
<keyword evidence="2" id="KW-0503">Monooxygenase</keyword>